<dbReference type="Pfam" id="PF05078">
    <property type="entry name" value="DUF679"/>
    <property type="match status" value="1"/>
</dbReference>
<feature type="transmembrane region" description="Helical" evidence="6">
    <location>
        <begin position="58"/>
        <end position="75"/>
    </location>
</feature>
<keyword evidence="5 6" id="KW-0472">Membrane</keyword>
<dbReference type="OrthoDB" id="1928191at2759"/>
<dbReference type="GO" id="GO:0016020">
    <property type="term" value="C:membrane"/>
    <property type="evidence" value="ECO:0007669"/>
    <property type="project" value="UniProtKB-SubCell"/>
</dbReference>
<evidence type="ECO:0000256" key="5">
    <source>
        <dbReference type="ARBA" id="ARBA00023136"/>
    </source>
</evidence>
<dbReference type="Proteomes" id="UP001151287">
    <property type="component" value="Unassembled WGS sequence"/>
</dbReference>
<proteinExistence type="inferred from homology"/>
<comment type="subcellular location">
    <subcellularLocation>
        <location evidence="1">Membrane</location>
        <topology evidence="1">Multi-pass membrane protein</topology>
    </subcellularLocation>
</comment>
<feature type="transmembrane region" description="Helical" evidence="6">
    <location>
        <begin position="117"/>
        <end position="135"/>
    </location>
</feature>
<evidence type="ECO:0000256" key="4">
    <source>
        <dbReference type="ARBA" id="ARBA00022989"/>
    </source>
</evidence>
<dbReference type="PANTHER" id="PTHR31621:SF66">
    <property type="entry name" value="PROTEIN DMP2"/>
    <property type="match status" value="1"/>
</dbReference>
<name>A0A9Q0HT98_9POAL</name>
<feature type="transmembrane region" description="Helical" evidence="6">
    <location>
        <begin position="155"/>
        <end position="174"/>
    </location>
</feature>
<dbReference type="GO" id="GO:0010256">
    <property type="term" value="P:endomembrane system organization"/>
    <property type="evidence" value="ECO:0007669"/>
    <property type="project" value="TreeGrafter"/>
</dbReference>
<dbReference type="EMBL" id="JAMQYH010000002">
    <property type="protein sequence ID" value="KAJ1697664.1"/>
    <property type="molecule type" value="Genomic_DNA"/>
</dbReference>
<keyword evidence="3 6" id="KW-0812">Transmembrane</keyword>
<accession>A0A9Q0HT98</accession>
<evidence type="ECO:0000256" key="2">
    <source>
        <dbReference type="ARBA" id="ARBA00008707"/>
    </source>
</evidence>
<dbReference type="InterPro" id="IPR007770">
    <property type="entry name" value="DMP"/>
</dbReference>
<evidence type="ECO:0000256" key="1">
    <source>
        <dbReference type="ARBA" id="ARBA00004141"/>
    </source>
</evidence>
<dbReference type="AlphaFoldDB" id="A0A9Q0HT98"/>
<sequence>MAMQSWFPTSTKGGGLEIKTLKGIANLIKLLPTGTVFAFQFLSALLTNNGHCNGTNKVLTSLLLIGCAFVCSFSSFTDSYVGIDGKLYYGIVTKAGLWCFYDPNAKSIDLSSYKLKLGDFVHAFFSTFVFGIVAMLDKNTVECFYPAFLKYQATLLKVVPTIVGGMASVVFMLFPDHRHGIGYPPSKASQSFASEDLHRDLLESGSQSFAQKEPLESS</sequence>
<evidence type="ECO:0000256" key="6">
    <source>
        <dbReference type="SAM" id="Phobius"/>
    </source>
</evidence>
<dbReference type="PANTHER" id="PTHR31621">
    <property type="entry name" value="PROTEIN DMP3"/>
    <property type="match status" value="1"/>
</dbReference>
<gene>
    <name evidence="7" type="ORF">LUZ63_006176</name>
</gene>
<keyword evidence="4 6" id="KW-1133">Transmembrane helix</keyword>
<organism evidence="7 8">
    <name type="scientific">Rhynchospora breviuscula</name>
    <dbReference type="NCBI Taxonomy" id="2022672"/>
    <lineage>
        <taxon>Eukaryota</taxon>
        <taxon>Viridiplantae</taxon>
        <taxon>Streptophyta</taxon>
        <taxon>Embryophyta</taxon>
        <taxon>Tracheophyta</taxon>
        <taxon>Spermatophyta</taxon>
        <taxon>Magnoliopsida</taxon>
        <taxon>Liliopsida</taxon>
        <taxon>Poales</taxon>
        <taxon>Cyperaceae</taxon>
        <taxon>Cyperoideae</taxon>
        <taxon>Rhynchosporeae</taxon>
        <taxon>Rhynchospora</taxon>
    </lineage>
</organism>
<evidence type="ECO:0000313" key="8">
    <source>
        <dbReference type="Proteomes" id="UP001151287"/>
    </source>
</evidence>
<comment type="caution">
    <text evidence="7">The sequence shown here is derived from an EMBL/GenBank/DDBJ whole genome shotgun (WGS) entry which is preliminary data.</text>
</comment>
<evidence type="ECO:0000256" key="3">
    <source>
        <dbReference type="ARBA" id="ARBA00022692"/>
    </source>
</evidence>
<keyword evidence="8" id="KW-1185">Reference proteome</keyword>
<evidence type="ECO:0000313" key="7">
    <source>
        <dbReference type="EMBL" id="KAJ1697664.1"/>
    </source>
</evidence>
<feature type="transmembrane region" description="Helical" evidence="6">
    <location>
        <begin position="27"/>
        <end position="46"/>
    </location>
</feature>
<protein>
    <submittedName>
        <fullName evidence="7">Uncharacterized protein</fullName>
    </submittedName>
</protein>
<reference evidence="7" key="1">
    <citation type="journal article" date="2022" name="Cell">
        <title>Repeat-based holocentromeres influence genome architecture and karyotype evolution.</title>
        <authorList>
            <person name="Hofstatter P.G."/>
            <person name="Thangavel G."/>
            <person name="Lux T."/>
            <person name="Neumann P."/>
            <person name="Vondrak T."/>
            <person name="Novak P."/>
            <person name="Zhang M."/>
            <person name="Costa L."/>
            <person name="Castellani M."/>
            <person name="Scott A."/>
            <person name="Toegelov H."/>
            <person name="Fuchs J."/>
            <person name="Mata-Sucre Y."/>
            <person name="Dias Y."/>
            <person name="Vanzela A.L.L."/>
            <person name="Huettel B."/>
            <person name="Almeida C.C.S."/>
            <person name="Simkova H."/>
            <person name="Souza G."/>
            <person name="Pedrosa-Harand A."/>
            <person name="Macas J."/>
            <person name="Mayer K.F.X."/>
            <person name="Houben A."/>
            <person name="Marques A."/>
        </authorList>
    </citation>
    <scope>NUCLEOTIDE SEQUENCE</scope>
    <source>
        <strain evidence="7">RhyBre1mFocal</strain>
    </source>
</reference>
<dbReference type="GO" id="GO:0005737">
    <property type="term" value="C:cytoplasm"/>
    <property type="evidence" value="ECO:0007669"/>
    <property type="project" value="UniProtKB-ARBA"/>
</dbReference>
<comment type="similarity">
    <text evidence="2">Belongs to the plant DMP1 protein family.</text>
</comment>